<dbReference type="Proteomes" id="UP001497457">
    <property type="component" value="Chromosome 23rd"/>
</dbReference>
<evidence type="ECO:0000313" key="4">
    <source>
        <dbReference type="EMBL" id="CAL4985856.1"/>
    </source>
</evidence>
<dbReference type="EMBL" id="OZ075133">
    <property type="protein sequence ID" value="CAL4985856.1"/>
    <property type="molecule type" value="Genomic_DNA"/>
</dbReference>
<reference evidence="4" key="1">
    <citation type="submission" date="2024-10" db="EMBL/GenBank/DDBJ databases">
        <authorList>
            <person name="Ryan C."/>
        </authorList>
    </citation>
    <scope>NUCLEOTIDE SEQUENCE [LARGE SCALE GENOMIC DNA]</scope>
</reference>
<keyword evidence="5" id="KW-1185">Reference proteome</keyword>
<keyword evidence="2" id="KW-0472">Membrane</keyword>
<organism evidence="4 5">
    <name type="scientific">Urochloa decumbens</name>
    <dbReference type="NCBI Taxonomy" id="240449"/>
    <lineage>
        <taxon>Eukaryota</taxon>
        <taxon>Viridiplantae</taxon>
        <taxon>Streptophyta</taxon>
        <taxon>Embryophyta</taxon>
        <taxon>Tracheophyta</taxon>
        <taxon>Spermatophyta</taxon>
        <taxon>Magnoliopsida</taxon>
        <taxon>Liliopsida</taxon>
        <taxon>Poales</taxon>
        <taxon>Poaceae</taxon>
        <taxon>PACMAD clade</taxon>
        <taxon>Panicoideae</taxon>
        <taxon>Panicodae</taxon>
        <taxon>Paniceae</taxon>
        <taxon>Melinidinae</taxon>
        <taxon>Urochloa</taxon>
    </lineage>
</organism>
<feature type="domain" description="DUF4220" evidence="3">
    <location>
        <begin position="21"/>
        <end position="226"/>
    </location>
</feature>
<protein>
    <recommendedName>
        <fullName evidence="3">DUF4220 domain-containing protein</fullName>
    </recommendedName>
</protein>
<evidence type="ECO:0000313" key="5">
    <source>
        <dbReference type="Proteomes" id="UP001497457"/>
    </source>
</evidence>
<evidence type="ECO:0000256" key="1">
    <source>
        <dbReference type="SAM" id="MobiDB-lite"/>
    </source>
</evidence>
<dbReference type="InterPro" id="IPR007658">
    <property type="entry name" value="DUF594"/>
</dbReference>
<accession>A0ABC9AW89</accession>
<feature type="region of interest" description="Disordered" evidence="1">
    <location>
        <begin position="482"/>
        <end position="501"/>
    </location>
</feature>
<keyword evidence="2" id="KW-1133">Transmembrane helix</keyword>
<keyword evidence="2" id="KW-0812">Transmembrane</keyword>
<feature type="transmembrane region" description="Helical" evidence="2">
    <location>
        <begin position="93"/>
        <end position="119"/>
    </location>
</feature>
<proteinExistence type="predicted"/>
<sequence length="501" mass="57139">MVKRFARYYDGFDLCCALFTQRLKDLCFSFALFKLLRCRFARYYDGFESTFSFFWIQFLKDGEADRVFGVIADELYFLHDYYYSSLPISYSKCWLPTVAIVISLLSIGYCIFLVVWMLLTLNYFKWVGVEQIWCLVRCQYTGPATFGSLYFDVVPLLVLSVFVTTAEVKDIISYVCSNWTKVILTCRLVKSDEHSLFVRRWSARLLLCRCKLMKHWDEKMGQCSVLPLHPRKTLHALVRHLLHLPDQKREVSAAVKVSVINALRNSRSGRLSNGTSALYRWSQEGERFLWACNSKSASDIILTWQIATSILEVRYPDQQQSASSGISDHRTVATHLSRYCAYLVRWRSELLPDDDAWSKNLYEDVNKDARQALAGSSSSTLDYQQLLKLLNIDKLKHQVLKNGVELGRQLVETIDSSEETAWKLLADFWSEMILYVPPSDNLDGHKESVARGGELITLLWAMLNRAGFVSRTSDAARDAAAAADRTSSDKGSSGTSAGVVV</sequence>
<dbReference type="Pfam" id="PF13968">
    <property type="entry name" value="DUF4220"/>
    <property type="match status" value="1"/>
</dbReference>
<evidence type="ECO:0000256" key="2">
    <source>
        <dbReference type="SAM" id="Phobius"/>
    </source>
</evidence>
<evidence type="ECO:0000259" key="3">
    <source>
        <dbReference type="Pfam" id="PF13968"/>
    </source>
</evidence>
<name>A0ABC9AW89_9POAL</name>
<dbReference type="Pfam" id="PF04578">
    <property type="entry name" value="DUF594"/>
    <property type="match status" value="1"/>
</dbReference>
<gene>
    <name evidence="4" type="ORF">URODEC1_LOCUS58133</name>
</gene>
<feature type="compositionally biased region" description="Polar residues" evidence="1">
    <location>
        <begin position="490"/>
        <end position="501"/>
    </location>
</feature>
<dbReference type="PANTHER" id="PTHR31325">
    <property type="entry name" value="OS01G0798800 PROTEIN-RELATED"/>
    <property type="match status" value="1"/>
</dbReference>
<dbReference type="AlphaFoldDB" id="A0ABC9AW89"/>
<dbReference type="InterPro" id="IPR025315">
    <property type="entry name" value="DUF4220"/>
</dbReference>